<reference evidence="1 2" key="1">
    <citation type="submission" date="2024-04" db="EMBL/GenBank/DDBJ databases">
        <title>Genome sequencing and assembly of rice foliar adapted Chryseobacterium endophyticum OsEnb-ALM-A6.</title>
        <authorList>
            <person name="Kumar S."/>
            <person name="Javed M."/>
            <person name="Chouhan V."/>
            <person name="Charishma K."/>
            <person name="Patel A."/>
            <person name="Kumar M."/>
            <person name="Sahu K.P."/>
            <person name="Kumar A."/>
        </authorList>
    </citation>
    <scope>NUCLEOTIDE SEQUENCE [LARGE SCALE GENOMIC DNA]</scope>
    <source>
        <strain evidence="1 2">OsEnb-ALM-A6</strain>
    </source>
</reference>
<dbReference type="Proteomes" id="UP001463665">
    <property type="component" value="Chromosome"/>
</dbReference>
<dbReference type="AlphaFoldDB" id="A0AAU6WPY6"/>
<organism evidence="1 2">
    <name type="scientific">Chryseobacterium endophyticum</name>
    <dbReference type="NCBI Taxonomy" id="1854762"/>
    <lineage>
        <taxon>Bacteria</taxon>
        <taxon>Pseudomonadati</taxon>
        <taxon>Bacteroidota</taxon>
        <taxon>Flavobacteriia</taxon>
        <taxon>Flavobacteriales</taxon>
        <taxon>Weeksellaceae</taxon>
        <taxon>Chryseobacterium group</taxon>
        <taxon>Chryseobacterium</taxon>
    </lineage>
</organism>
<protein>
    <submittedName>
        <fullName evidence="1">DUF4861 family protein</fullName>
    </submittedName>
</protein>
<dbReference type="EMBL" id="CP154834">
    <property type="protein sequence ID" value="XAO73992.1"/>
    <property type="molecule type" value="Genomic_DNA"/>
</dbReference>
<dbReference type="Pfam" id="PF16153">
    <property type="entry name" value="DUF4861"/>
    <property type="match status" value="1"/>
</dbReference>
<keyword evidence="2" id="KW-1185">Reference proteome</keyword>
<name>A0AAU6WPY6_9FLAO</name>
<gene>
    <name evidence="1" type="ORF">AAFP95_20325</name>
</gene>
<evidence type="ECO:0000313" key="2">
    <source>
        <dbReference type="Proteomes" id="UP001463665"/>
    </source>
</evidence>
<evidence type="ECO:0000313" key="1">
    <source>
        <dbReference type="EMBL" id="XAO73992.1"/>
    </source>
</evidence>
<dbReference type="InterPro" id="IPR032342">
    <property type="entry name" value="DUF4861"/>
</dbReference>
<sequence length="91" mass="10438">MSYWEKIDGSYIGSGVVMDPAAVSSIFARISEVPDQSNILMITRPENKVTYYAGFAWEKSGQINNFNDWEQLLTRQAEKLKHPLKVTFQNH</sequence>
<proteinExistence type="predicted"/>
<accession>A0AAU6WPY6</accession>
<dbReference type="RefSeq" id="WP_345766290.1">
    <property type="nucleotide sequence ID" value="NZ_CP154834.1"/>
</dbReference>